<evidence type="ECO:0000313" key="2">
    <source>
        <dbReference type="Proteomes" id="UP000291078"/>
    </source>
</evidence>
<proteinExistence type="predicted"/>
<dbReference type="AlphaFoldDB" id="A0A4Q7RRK5"/>
<reference evidence="1 2" key="1">
    <citation type="journal article" date="2015" name="Stand. Genomic Sci.">
        <title>Genomic Encyclopedia of Bacterial and Archaeal Type Strains, Phase III: the genomes of soil and plant-associated and newly described type strains.</title>
        <authorList>
            <person name="Whitman W.B."/>
            <person name="Woyke T."/>
            <person name="Klenk H.P."/>
            <person name="Zhou Y."/>
            <person name="Lilburn T.G."/>
            <person name="Beck B.J."/>
            <person name="De Vos P."/>
            <person name="Vandamme P."/>
            <person name="Eisen J.A."/>
            <person name="Garrity G."/>
            <person name="Hugenholtz P."/>
            <person name="Kyrpides N.C."/>
        </authorList>
    </citation>
    <scope>NUCLEOTIDE SEQUENCE [LARGE SCALE GENOMIC DNA]</scope>
    <source>
        <strain evidence="1 2">ASC-9842</strain>
    </source>
</reference>
<organism evidence="1 2">
    <name type="scientific">Cupriavidus agavae</name>
    <dbReference type="NCBI Taxonomy" id="1001822"/>
    <lineage>
        <taxon>Bacteria</taxon>
        <taxon>Pseudomonadati</taxon>
        <taxon>Pseudomonadota</taxon>
        <taxon>Betaproteobacteria</taxon>
        <taxon>Burkholderiales</taxon>
        <taxon>Burkholderiaceae</taxon>
        <taxon>Cupriavidus</taxon>
    </lineage>
</organism>
<sequence>MLPEPANCPMCGSAAERIRSSQLRGYRYTCPRCGSFGIETAALGDMEAAMLACQAVARLRAYGHLPFIQRDKQGVRVGPGRT</sequence>
<accession>A0A4Q7RRK5</accession>
<comment type="caution">
    <text evidence="1">The sequence shown here is derived from an EMBL/GenBank/DDBJ whole genome shotgun (WGS) entry which is preliminary data.</text>
</comment>
<dbReference type="EMBL" id="SGXM01000006">
    <property type="protein sequence ID" value="RZT35557.1"/>
    <property type="molecule type" value="Genomic_DNA"/>
</dbReference>
<dbReference type="Proteomes" id="UP000291078">
    <property type="component" value="Unassembled WGS sequence"/>
</dbReference>
<name>A0A4Q7RRK5_9BURK</name>
<protein>
    <submittedName>
        <fullName evidence="1">Uncharacterized protein</fullName>
    </submittedName>
</protein>
<evidence type="ECO:0000313" key="1">
    <source>
        <dbReference type="EMBL" id="RZT35557.1"/>
    </source>
</evidence>
<gene>
    <name evidence="1" type="ORF">EV147_4023</name>
</gene>
<keyword evidence="2" id="KW-1185">Reference proteome</keyword>